<keyword evidence="2" id="KW-1185">Reference proteome</keyword>
<accession>A7F119</accession>
<dbReference type="KEGG" id="ssl:SS1G_11288"/>
<evidence type="ECO:0000313" key="2">
    <source>
        <dbReference type="Proteomes" id="UP000001312"/>
    </source>
</evidence>
<dbReference type="EMBL" id="CH476637">
    <property type="protein sequence ID" value="EDN95411.1"/>
    <property type="molecule type" value="Genomic_DNA"/>
</dbReference>
<protein>
    <submittedName>
        <fullName evidence="1">Uncharacterized protein</fullName>
    </submittedName>
</protein>
<name>A7F119_SCLS1</name>
<reference evidence="2" key="1">
    <citation type="journal article" date="2011" name="PLoS Genet.">
        <title>Genomic analysis of the necrotrophic fungal pathogens Sclerotinia sclerotiorum and Botrytis cinerea.</title>
        <authorList>
            <person name="Amselem J."/>
            <person name="Cuomo C.A."/>
            <person name="van Kan J.A."/>
            <person name="Viaud M."/>
            <person name="Benito E.P."/>
            <person name="Couloux A."/>
            <person name="Coutinho P.M."/>
            <person name="de Vries R.P."/>
            <person name="Dyer P.S."/>
            <person name="Fillinger S."/>
            <person name="Fournier E."/>
            <person name="Gout L."/>
            <person name="Hahn M."/>
            <person name="Kohn L."/>
            <person name="Lapalu N."/>
            <person name="Plummer K.M."/>
            <person name="Pradier J.M."/>
            <person name="Quevillon E."/>
            <person name="Sharon A."/>
            <person name="Simon A."/>
            <person name="ten Have A."/>
            <person name="Tudzynski B."/>
            <person name="Tudzynski P."/>
            <person name="Wincker P."/>
            <person name="Andrew M."/>
            <person name="Anthouard V."/>
            <person name="Beever R.E."/>
            <person name="Beffa R."/>
            <person name="Benoit I."/>
            <person name="Bouzid O."/>
            <person name="Brault B."/>
            <person name="Chen Z."/>
            <person name="Choquer M."/>
            <person name="Collemare J."/>
            <person name="Cotton P."/>
            <person name="Danchin E.G."/>
            <person name="Da Silva C."/>
            <person name="Gautier A."/>
            <person name="Giraud C."/>
            <person name="Giraud T."/>
            <person name="Gonzalez C."/>
            <person name="Grossetete S."/>
            <person name="Guldener U."/>
            <person name="Henrissat B."/>
            <person name="Howlett B.J."/>
            <person name="Kodira C."/>
            <person name="Kretschmer M."/>
            <person name="Lappartient A."/>
            <person name="Leroch M."/>
            <person name="Levis C."/>
            <person name="Mauceli E."/>
            <person name="Neuveglise C."/>
            <person name="Oeser B."/>
            <person name="Pearson M."/>
            <person name="Poulain J."/>
            <person name="Poussereau N."/>
            <person name="Quesneville H."/>
            <person name="Rascle C."/>
            <person name="Schumacher J."/>
            <person name="Segurens B."/>
            <person name="Sexton A."/>
            <person name="Silva E."/>
            <person name="Sirven C."/>
            <person name="Soanes D.M."/>
            <person name="Talbot N.J."/>
            <person name="Templeton M."/>
            <person name="Yandava C."/>
            <person name="Yarden O."/>
            <person name="Zeng Q."/>
            <person name="Rollins J.A."/>
            <person name="Lebrun M.H."/>
            <person name="Dickman M."/>
        </authorList>
    </citation>
    <scope>NUCLEOTIDE SEQUENCE [LARGE SCALE GENOMIC DNA]</scope>
    <source>
        <strain evidence="2">ATCC 18683 / 1980 / Ss-1</strain>
    </source>
</reference>
<sequence>MVTIHDMGVVVRNLTAASPDCTLSSLSAKGNCEHGM</sequence>
<dbReference type="Proteomes" id="UP000001312">
    <property type="component" value="Unassembled WGS sequence"/>
</dbReference>
<organism evidence="1 2">
    <name type="scientific">Sclerotinia sclerotiorum (strain ATCC 18683 / 1980 / Ss-1)</name>
    <name type="common">White mold</name>
    <name type="synonym">Whetzelinia sclerotiorum</name>
    <dbReference type="NCBI Taxonomy" id="665079"/>
    <lineage>
        <taxon>Eukaryota</taxon>
        <taxon>Fungi</taxon>
        <taxon>Dikarya</taxon>
        <taxon>Ascomycota</taxon>
        <taxon>Pezizomycotina</taxon>
        <taxon>Leotiomycetes</taxon>
        <taxon>Helotiales</taxon>
        <taxon>Sclerotiniaceae</taxon>
        <taxon>Sclerotinia</taxon>
    </lineage>
</organism>
<gene>
    <name evidence="1" type="ORF">SS1G_11288</name>
</gene>
<dbReference type="GeneID" id="5483828"/>
<dbReference type="AlphaFoldDB" id="A7F119"/>
<proteinExistence type="predicted"/>
<dbReference type="HOGENOM" id="CLU_3359992_0_0_1"/>
<dbReference type="RefSeq" id="XP_001588046.1">
    <property type="nucleotide sequence ID" value="XM_001587996.1"/>
</dbReference>
<dbReference type="InParanoid" id="A7F119"/>
<evidence type="ECO:0000313" key="1">
    <source>
        <dbReference type="EMBL" id="EDN95411.1"/>
    </source>
</evidence>